<dbReference type="Proteomes" id="UP001153954">
    <property type="component" value="Unassembled WGS sequence"/>
</dbReference>
<protein>
    <recommendedName>
        <fullName evidence="1">DUF4817 domain-containing protein</fullName>
    </recommendedName>
</protein>
<evidence type="ECO:0000313" key="2">
    <source>
        <dbReference type="EMBL" id="CAH2101163.1"/>
    </source>
</evidence>
<dbReference type="Gene3D" id="3.30.420.10">
    <property type="entry name" value="Ribonuclease H-like superfamily/Ribonuclease H"/>
    <property type="match status" value="1"/>
</dbReference>
<dbReference type="EMBL" id="CAKOGL010000023">
    <property type="protein sequence ID" value="CAH2101163.1"/>
    <property type="molecule type" value="Genomic_DNA"/>
</dbReference>
<sequence length="225" mass="25999">MECLTTAECVEIVKTYYKNCESVVGTFRALRGVYGRHNCPSESAIGKIVRKFEETASVTDVLSLDIIETHARPQTLLLLVKVSKNIQIYPLQGALYLGLSYGTLWRILHLDLHLHPYQIQLTQELKPADHTMRRSYADWVLEQQRLDYDFSHRIFFSDEAHFMLGGYVNKQNCRIWGSENPKVTFERPLHPQKVTVWCTIWSVGVIGPYFFENNEGVTQTVNSDR</sequence>
<organism evidence="2 3">
    <name type="scientific">Euphydryas editha</name>
    <name type="common">Edith's checkerspot</name>
    <dbReference type="NCBI Taxonomy" id="104508"/>
    <lineage>
        <taxon>Eukaryota</taxon>
        <taxon>Metazoa</taxon>
        <taxon>Ecdysozoa</taxon>
        <taxon>Arthropoda</taxon>
        <taxon>Hexapoda</taxon>
        <taxon>Insecta</taxon>
        <taxon>Pterygota</taxon>
        <taxon>Neoptera</taxon>
        <taxon>Endopterygota</taxon>
        <taxon>Lepidoptera</taxon>
        <taxon>Glossata</taxon>
        <taxon>Ditrysia</taxon>
        <taxon>Papilionoidea</taxon>
        <taxon>Nymphalidae</taxon>
        <taxon>Nymphalinae</taxon>
        <taxon>Euphydryas</taxon>
    </lineage>
</organism>
<dbReference type="PANTHER" id="PTHR47326:SF1">
    <property type="entry name" value="HTH PSQ-TYPE DOMAIN-CONTAINING PROTEIN"/>
    <property type="match status" value="1"/>
</dbReference>
<dbReference type="InterPro" id="IPR036397">
    <property type="entry name" value="RNaseH_sf"/>
</dbReference>
<dbReference type="PANTHER" id="PTHR47326">
    <property type="entry name" value="TRANSPOSABLE ELEMENT TC3 TRANSPOSASE-LIKE PROTEIN"/>
    <property type="match status" value="1"/>
</dbReference>
<dbReference type="Pfam" id="PF16087">
    <property type="entry name" value="DUF4817"/>
    <property type="match status" value="1"/>
</dbReference>
<keyword evidence="3" id="KW-1185">Reference proteome</keyword>
<dbReference type="GO" id="GO:0003676">
    <property type="term" value="F:nucleic acid binding"/>
    <property type="evidence" value="ECO:0007669"/>
    <property type="project" value="InterPro"/>
</dbReference>
<dbReference type="InterPro" id="IPR032135">
    <property type="entry name" value="DUF4817"/>
</dbReference>
<evidence type="ECO:0000313" key="3">
    <source>
        <dbReference type="Proteomes" id="UP001153954"/>
    </source>
</evidence>
<comment type="caution">
    <text evidence="2">The sequence shown here is derived from an EMBL/GenBank/DDBJ whole genome shotgun (WGS) entry which is preliminary data.</text>
</comment>
<name>A0AAU9UT25_EUPED</name>
<proteinExistence type="predicted"/>
<reference evidence="2" key="1">
    <citation type="submission" date="2022-03" db="EMBL/GenBank/DDBJ databases">
        <authorList>
            <person name="Tunstrom K."/>
        </authorList>
    </citation>
    <scope>NUCLEOTIDE SEQUENCE</scope>
</reference>
<evidence type="ECO:0000259" key="1">
    <source>
        <dbReference type="Pfam" id="PF16087"/>
    </source>
</evidence>
<feature type="domain" description="DUF4817" evidence="1">
    <location>
        <begin position="5"/>
        <end position="58"/>
    </location>
</feature>
<dbReference type="AlphaFoldDB" id="A0AAU9UT25"/>
<accession>A0AAU9UT25</accession>
<gene>
    <name evidence="2" type="ORF">EEDITHA_LOCUS15949</name>
</gene>